<keyword evidence="3" id="KW-0539">Nucleus</keyword>
<gene>
    <name evidence="5" type="ORF">M0R45_016064</name>
</gene>
<dbReference type="InterPro" id="IPR021717">
    <property type="entry name" value="Nucleoporin_Nup160"/>
</dbReference>
<dbReference type="GO" id="GO:0017056">
    <property type="term" value="F:structural constituent of nuclear pore"/>
    <property type="evidence" value="ECO:0007669"/>
    <property type="project" value="TreeGrafter"/>
</dbReference>
<sequence>MGSRSTLAGLEVPNPAAIQDYCSSISIGEPPTYIIWRIHKHLPHILELLEFCANKEFPKVGLQGLRIIFREALSPLIFLCKNEVFCGIENAYPYLLYALTVSGIANLLRLRTIASYASGSVIQPDDLLDYGLGVLRPITSAAATPSGCLVIGRNDGSLLCYQLATVIPSYPGFRQELRDDPGIGSLWGLMSRGRVSAVQDLVISMVHGKTLVFVLHTDGILRVWDFIS</sequence>
<dbReference type="AlphaFoldDB" id="A0AAW1XS00"/>
<accession>A0AAW1XS00</accession>
<dbReference type="PANTHER" id="PTHR21286">
    <property type="entry name" value="NUCLEAR PORE COMPLEX PROTEIN NUP160"/>
    <property type="match status" value="1"/>
</dbReference>
<dbReference type="EMBL" id="JBEDUW010000003">
    <property type="protein sequence ID" value="KAK9939367.1"/>
    <property type="molecule type" value="Genomic_DNA"/>
</dbReference>
<protein>
    <recommendedName>
        <fullName evidence="4">Nucleoporin Nup120/160 beta-propeller domain-containing protein</fullName>
    </recommendedName>
</protein>
<proteinExistence type="predicted"/>
<evidence type="ECO:0000256" key="2">
    <source>
        <dbReference type="ARBA" id="ARBA00022448"/>
    </source>
</evidence>
<feature type="domain" description="Nucleoporin Nup120/160 beta-propeller" evidence="4">
    <location>
        <begin position="33"/>
        <end position="226"/>
    </location>
</feature>
<keyword evidence="2" id="KW-0813">Transport</keyword>
<evidence type="ECO:0000256" key="3">
    <source>
        <dbReference type="ARBA" id="ARBA00023242"/>
    </source>
</evidence>
<dbReference type="Pfam" id="PF11715">
    <property type="entry name" value="Beta-prop_Nup120_160"/>
    <property type="match status" value="1"/>
</dbReference>
<name>A0AAW1XS00_RUBAR</name>
<evidence type="ECO:0000259" key="4">
    <source>
        <dbReference type="Pfam" id="PF11715"/>
    </source>
</evidence>
<evidence type="ECO:0000256" key="1">
    <source>
        <dbReference type="ARBA" id="ARBA00004123"/>
    </source>
</evidence>
<comment type="subcellular location">
    <subcellularLocation>
        <location evidence="1">Nucleus</location>
    </subcellularLocation>
</comment>
<comment type="caution">
    <text evidence="5">The sequence shown here is derived from an EMBL/GenBank/DDBJ whole genome shotgun (WGS) entry which is preliminary data.</text>
</comment>
<dbReference type="Proteomes" id="UP001457282">
    <property type="component" value="Unassembled WGS sequence"/>
</dbReference>
<dbReference type="GO" id="GO:0005643">
    <property type="term" value="C:nuclear pore"/>
    <property type="evidence" value="ECO:0007669"/>
    <property type="project" value="TreeGrafter"/>
</dbReference>
<organism evidence="5 6">
    <name type="scientific">Rubus argutus</name>
    <name type="common">Southern blackberry</name>
    <dbReference type="NCBI Taxonomy" id="59490"/>
    <lineage>
        <taxon>Eukaryota</taxon>
        <taxon>Viridiplantae</taxon>
        <taxon>Streptophyta</taxon>
        <taxon>Embryophyta</taxon>
        <taxon>Tracheophyta</taxon>
        <taxon>Spermatophyta</taxon>
        <taxon>Magnoliopsida</taxon>
        <taxon>eudicotyledons</taxon>
        <taxon>Gunneridae</taxon>
        <taxon>Pentapetalae</taxon>
        <taxon>rosids</taxon>
        <taxon>fabids</taxon>
        <taxon>Rosales</taxon>
        <taxon>Rosaceae</taxon>
        <taxon>Rosoideae</taxon>
        <taxon>Rosoideae incertae sedis</taxon>
        <taxon>Rubus</taxon>
    </lineage>
</organism>
<dbReference type="InterPro" id="IPR059141">
    <property type="entry name" value="Beta-prop_Nup120_160"/>
</dbReference>
<dbReference type="PANTHER" id="PTHR21286:SF0">
    <property type="entry name" value="NUCLEAR PORE COMPLEX PROTEIN NUP160"/>
    <property type="match status" value="1"/>
</dbReference>
<evidence type="ECO:0000313" key="5">
    <source>
        <dbReference type="EMBL" id="KAK9939367.1"/>
    </source>
</evidence>
<keyword evidence="6" id="KW-1185">Reference proteome</keyword>
<evidence type="ECO:0000313" key="6">
    <source>
        <dbReference type="Proteomes" id="UP001457282"/>
    </source>
</evidence>
<reference evidence="5 6" key="1">
    <citation type="journal article" date="2023" name="G3 (Bethesda)">
        <title>A chromosome-length genome assembly and annotation of blackberry (Rubus argutus, cv. 'Hillquist').</title>
        <authorList>
            <person name="Bruna T."/>
            <person name="Aryal R."/>
            <person name="Dudchenko O."/>
            <person name="Sargent D.J."/>
            <person name="Mead D."/>
            <person name="Buti M."/>
            <person name="Cavallini A."/>
            <person name="Hytonen T."/>
            <person name="Andres J."/>
            <person name="Pham M."/>
            <person name="Weisz D."/>
            <person name="Mascagni F."/>
            <person name="Usai G."/>
            <person name="Natali L."/>
            <person name="Bassil N."/>
            <person name="Fernandez G.E."/>
            <person name="Lomsadze A."/>
            <person name="Armour M."/>
            <person name="Olukolu B."/>
            <person name="Poorten T."/>
            <person name="Britton C."/>
            <person name="Davik J."/>
            <person name="Ashrafi H."/>
            <person name="Aiden E.L."/>
            <person name="Borodovsky M."/>
            <person name="Worthington M."/>
        </authorList>
    </citation>
    <scope>NUCLEOTIDE SEQUENCE [LARGE SCALE GENOMIC DNA]</scope>
    <source>
        <strain evidence="5">PI 553951</strain>
    </source>
</reference>